<dbReference type="PATRIC" id="fig|888050.3.peg.788"/>
<feature type="compositionally biased region" description="Polar residues" evidence="2">
    <location>
        <begin position="1"/>
        <end position="21"/>
    </location>
</feature>
<evidence type="ECO:0000259" key="3">
    <source>
        <dbReference type="SMART" id="SM00642"/>
    </source>
</evidence>
<evidence type="ECO:0000313" key="5">
    <source>
        <dbReference type="Proteomes" id="UP000013015"/>
    </source>
</evidence>
<dbReference type="eggNOG" id="COG0366">
    <property type="taxonomic scope" value="Bacteria"/>
</dbReference>
<name>N6XAU9_9ACTO</name>
<dbReference type="SMART" id="SM00642">
    <property type="entry name" value="Aamy"/>
    <property type="match status" value="1"/>
</dbReference>
<comment type="similarity">
    <text evidence="1">Belongs to the glycosyl hydrolase 13 family.</text>
</comment>
<gene>
    <name evidence="4" type="primary">amyA</name>
    <name evidence="4" type="ORF">HMPREF9004_0832</name>
</gene>
<dbReference type="PANTHER" id="PTHR10357">
    <property type="entry name" value="ALPHA-AMYLASE FAMILY MEMBER"/>
    <property type="match status" value="1"/>
</dbReference>
<dbReference type="GO" id="GO:0009313">
    <property type="term" value="P:oligosaccharide catabolic process"/>
    <property type="evidence" value="ECO:0007669"/>
    <property type="project" value="TreeGrafter"/>
</dbReference>
<dbReference type="SUPFAM" id="SSF51445">
    <property type="entry name" value="(Trans)glycosidases"/>
    <property type="match status" value="1"/>
</dbReference>
<proteinExistence type="inferred from homology"/>
<keyword evidence="4" id="KW-0326">Glycosidase</keyword>
<keyword evidence="5" id="KW-1185">Reference proteome</keyword>
<dbReference type="InterPro" id="IPR006047">
    <property type="entry name" value="GH13_cat_dom"/>
</dbReference>
<dbReference type="GO" id="GO:0004556">
    <property type="term" value="F:alpha-amylase activity"/>
    <property type="evidence" value="ECO:0007669"/>
    <property type="project" value="UniProtKB-EC"/>
</dbReference>
<dbReference type="Gene3D" id="3.20.20.80">
    <property type="entry name" value="Glycosidases"/>
    <property type="match status" value="1"/>
</dbReference>
<dbReference type="OrthoDB" id="9043248at2"/>
<evidence type="ECO:0000256" key="2">
    <source>
        <dbReference type="SAM" id="MobiDB-lite"/>
    </source>
</evidence>
<dbReference type="InterPro" id="IPR017853">
    <property type="entry name" value="GH"/>
</dbReference>
<feature type="domain" description="Glycosyl hydrolase family 13 catalytic" evidence="3">
    <location>
        <begin position="41"/>
        <end position="440"/>
    </location>
</feature>
<dbReference type="Pfam" id="PF00128">
    <property type="entry name" value="Alpha-amylase"/>
    <property type="match status" value="1"/>
</dbReference>
<protein>
    <submittedName>
        <fullName evidence="4">Alpha-amylase</fullName>
        <ecNumber evidence="4">3.2.1.1</ecNumber>
    </submittedName>
</protein>
<sequence>MNDETSQSLGSTAAQAPSLTPGTPLGLGPSSRWWRNAVAYQVYIRSFRDFDGDGIGDIEGLRHCLPELADLGVKIIWINPCYPSPQRDHGYDIADYRAINPEYGSLEGFELMLAEAHALGIRVVMDIVPNHASVEHAWFQEAIAAEPGSPERARFIFTEGEDGGETPPNTWTSVFGGGAWHRVEDGRENPQWYLHLFDWSQPDFNWRNPQVREEFLEILRFWFERGVDGFRIDVAHGLVKPARIPRGEGVGAEGLWGRPEVHEIYEEWRALADSYEEKKYFIGEVWVDSAEKLARFTEPGRLHQSFAFELLVQPWFAYRLRRSIERAFAVAGAEEGPAWALSNHDVHRVVTRLGQEQVDRDPDPRDMLADARRRWPVDVELGVRRAKAEAGLLFALPGTVYVYQGEELGLPEVLDLPDEVRQDPIFTRTGGAEFGRDGCRVPIPWSASGPSMGFGPEGGAKPWLPQPDSFRGCARDLEKADPNSMLSLYKRLSRLRPELLGGASRVEWIDAVPKEVVAFRAGSLVCATNTADEEREAPLIEGASFLLNTADLVDSSGCGAKGSVLPANSTSWWRLG</sequence>
<accession>N6XAU9</accession>
<keyword evidence="4" id="KW-0378">Hydrolase</keyword>
<evidence type="ECO:0000256" key="1">
    <source>
        <dbReference type="ARBA" id="ARBA00008061"/>
    </source>
</evidence>
<dbReference type="RefSeq" id="WP_005962570.1">
    <property type="nucleotide sequence ID" value="NZ_CP040505.1"/>
</dbReference>
<reference evidence="4 5" key="1">
    <citation type="submission" date="2013-03" db="EMBL/GenBank/DDBJ databases">
        <title>Reference genome for the Human Microbiome Project.</title>
        <authorList>
            <person name="Aqrawi P."/>
            <person name="Ayvaz T."/>
            <person name="Bess C."/>
            <person name="Blankenburg K."/>
            <person name="Coyle M."/>
            <person name="Deng J."/>
            <person name="Forbes L."/>
            <person name="Fowler G."/>
            <person name="Francisco L."/>
            <person name="Fu Q."/>
            <person name="Gibbs R."/>
            <person name="Gross S."/>
            <person name="Gubbala S."/>
            <person name="Hale W."/>
            <person name="Hemphill L."/>
            <person name="Highlander S."/>
            <person name="Hirani K."/>
            <person name="Jackson L."/>
            <person name="Jakkamsetti A."/>
            <person name="Javaid M."/>
            <person name="Jayaseelan J.C."/>
            <person name="Jiang H."/>
            <person name="Joshi V."/>
            <person name="Korchina V."/>
            <person name="Kovar C."/>
            <person name="Lara F."/>
            <person name="Lee S."/>
            <person name="Liu Y."/>
            <person name="Mata R."/>
            <person name="Mathew T."/>
            <person name="Munidasa M."/>
            <person name="Muzny D."/>
            <person name="Nazareth L."/>
            <person name="Ngo R."/>
            <person name="Nguyen L."/>
            <person name="Nguyen N."/>
            <person name="Okwuonu G."/>
            <person name="Ongeri F."/>
            <person name="Palculict T."/>
            <person name="Patil S."/>
            <person name="Petrosino J."/>
            <person name="Pham C."/>
            <person name="Pham P."/>
            <person name="Pu L.-L."/>
            <person name="Qin X."/>
            <person name="Qu J."/>
            <person name="Reid J."/>
            <person name="Ross M."/>
            <person name="Ruth R."/>
            <person name="Saada N."/>
            <person name="San Lucas F."/>
            <person name="Santibanez J."/>
            <person name="Shang Y."/>
            <person name="Simmons D."/>
            <person name="Song X.-Z."/>
            <person name="Tang L.-Y."/>
            <person name="Thornton R."/>
            <person name="Warren J."/>
            <person name="Weissenberger G."/>
            <person name="Wilczek-Boney K."/>
            <person name="Worley K."/>
            <person name="Youmans B."/>
            <person name="Zhang J."/>
            <person name="Zhang L."/>
            <person name="Zhao Z."/>
            <person name="Zhou C."/>
            <person name="Zhu D."/>
            <person name="Zhu Y."/>
        </authorList>
    </citation>
    <scope>NUCLEOTIDE SEQUENCE [LARGE SCALE GENOMIC DNA]</scope>
    <source>
        <strain evidence="4 5">F0333</strain>
    </source>
</reference>
<dbReference type="STRING" id="888050.HMPREF9004_0832"/>
<dbReference type="CDD" id="cd11332">
    <property type="entry name" value="AmyAc_OligoGlu_TS"/>
    <property type="match status" value="1"/>
</dbReference>
<dbReference type="Proteomes" id="UP000013015">
    <property type="component" value="Unassembled WGS sequence"/>
</dbReference>
<dbReference type="EMBL" id="AQHZ01000015">
    <property type="protein sequence ID" value="ENO18263.1"/>
    <property type="molecule type" value="Genomic_DNA"/>
</dbReference>
<comment type="caution">
    <text evidence="4">The sequence shown here is derived from an EMBL/GenBank/DDBJ whole genome shotgun (WGS) entry which is preliminary data.</text>
</comment>
<dbReference type="PANTHER" id="PTHR10357:SF179">
    <property type="entry name" value="NEUTRAL AND BASIC AMINO ACID TRANSPORT PROTEIN RBAT"/>
    <property type="match status" value="1"/>
</dbReference>
<dbReference type="AlphaFoldDB" id="N6XAU9"/>
<feature type="region of interest" description="Disordered" evidence="2">
    <location>
        <begin position="1"/>
        <end position="23"/>
    </location>
</feature>
<organism evidence="4 5">
    <name type="scientific">Schaalia cardiffensis F0333</name>
    <dbReference type="NCBI Taxonomy" id="888050"/>
    <lineage>
        <taxon>Bacteria</taxon>
        <taxon>Bacillati</taxon>
        <taxon>Actinomycetota</taxon>
        <taxon>Actinomycetes</taxon>
        <taxon>Actinomycetales</taxon>
        <taxon>Actinomycetaceae</taxon>
        <taxon>Schaalia</taxon>
    </lineage>
</organism>
<dbReference type="Gene3D" id="3.90.400.10">
    <property type="entry name" value="Oligo-1,6-glucosidase, Domain 2"/>
    <property type="match status" value="1"/>
</dbReference>
<dbReference type="InterPro" id="IPR045857">
    <property type="entry name" value="O16G_dom_2"/>
</dbReference>
<evidence type="ECO:0000313" key="4">
    <source>
        <dbReference type="EMBL" id="ENO18263.1"/>
    </source>
</evidence>
<dbReference type="HOGENOM" id="CLU_006462_2_3_11"/>
<dbReference type="EC" id="3.2.1.1" evidence="4"/>